<evidence type="ECO:0000256" key="1">
    <source>
        <dbReference type="SAM" id="MobiDB-lite"/>
    </source>
</evidence>
<sequence length="248" mass="27812">MTTLTLIFKDRQDMIEQLSIPADQPKHIKIPDGKIKVVISGCKQMVLDTTPLVHNKPAMAKSTPRATEVPKQKVISKQPKDVATKLVPASELVLPKKYALHHLSAGDKIEYWSKDRTVNKQKFFRIRSGVIVSVKGKKRFALVRRMDEPNPKNGSAWNVDPKSIVNVTRNASLSTAEREHLNDMVRTYQAEIDQIRGNVSFGDTDTSRYWSSPSAENDAESADENEAYPEEPEGERTINGCSLDDLLV</sequence>
<accession>A0A8F8KKS3</accession>
<name>A0A8F8KKS3_9VIRU</name>
<dbReference type="EMBL" id="MZ420154">
    <property type="protein sequence ID" value="QYA18478.1"/>
    <property type="molecule type" value="Genomic_DNA"/>
</dbReference>
<feature type="region of interest" description="Disordered" evidence="1">
    <location>
        <begin position="203"/>
        <end position="248"/>
    </location>
</feature>
<protein>
    <submittedName>
        <fullName evidence="2">Uncharacterized protein</fullName>
    </submittedName>
</protein>
<evidence type="ECO:0000313" key="2">
    <source>
        <dbReference type="EMBL" id="QYA18478.1"/>
    </source>
</evidence>
<gene>
    <name evidence="2" type="ORF">KOM_12_209</name>
</gene>
<proteinExistence type="predicted"/>
<feature type="compositionally biased region" description="Acidic residues" evidence="1">
    <location>
        <begin position="217"/>
        <end position="233"/>
    </location>
</feature>
<reference evidence="2" key="1">
    <citation type="submission" date="2021-06" db="EMBL/GenBank/DDBJ databases">
        <authorList>
            <person name="Rolland C."/>
        </authorList>
    </citation>
    <scope>NUCLEOTIDE SEQUENCE</scope>
    <source>
        <strain evidence="2">347.936635</strain>
    </source>
</reference>
<organism evidence="2">
    <name type="scientific">Clandestinovirus</name>
    <dbReference type="NCBI Taxonomy" id="2831644"/>
    <lineage>
        <taxon>Viruses</taxon>
    </lineage>
</organism>